<sequence length="82" mass="8315">MTEMISRPARVRAAVVSTAVLGVVLLPTGTAMAAPARACAFAGGESVAEEMLDRVTSGEPIGDVCDFPSPEPPPEPPPPSPS</sequence>
<evidence type="ECO:0000313" key="4">
    <source>
        <dbReference type="Proteomes" id="UP000517765"/>
    </source>
</evidence>
<organism evidence="3 4">
    <name type="scientific">Streptomyces alkaliterrae</name>
    <dbReference type="NCBI Taxonomy" id="2213162"/>
    <lineage>
        <taxon>Bacteria</taxon>
        <taxon>Bacillati</taxon>
        <taxon>Actinomycetota</taxon>
        <taxon>Actinomycetes</taxon>
        <taxon>Kitasatosporales</taxon>
        <taxon>Streptomycetaceae</taxon>
        <taxon>Streptomyces</taxon>
    </lineage>
</organism>
<evidence type="ECO:0008006" key="5">
    <source>
        <dbReference type="Google" id="ProtNLM"/>
    </source>
</evidence>
<comment type="caution">
    <text evidence="3">The sequence shown here is derived from an EMBL/GenBank/DDBJ whole genome shotgun (WGS) entry which is preliminary data.</text>
</comment>
<name>A0A7W3X0A4_9ACTN</name>
<feature type="non-terminal residue" evidence="3">
    <location>
        <position position="82"/>
    </location>
</feature>
<protein>
    <recommendedName>
        <fullName evidence="5">Secreted protein</fullName>
    </recommendedName>
</protein>
<evidence type="ECO:0000256" key="2">
    <source>
        <dbReference type="SAM" id="SignalP"/>
    </source>
</evidence>
<keyword evidence="2" id="KW-0732">Signal</keyword>
<gene>
    <name evidence="3" type="ORF">H3147_23585</name>
</gene>
<feature type="compositionally biased region" description="Pro residues" evidence="1">
    <location>
        <begin position="69"/>
        <end position="82"/>
    </location>
</feature>
<reference evidence="4" key="1">
    <citation type="submission" date="2020-05" db="EMBL/GenBank/DDBJ databases">
        <title>Classification of alakaliphilic streptomycetes isolated from an alkaline soil next to Lonar Crater, India and a proposal for the recognition of Streptomyces alkaliterrae sp. nov.</title>
        <authorList>
            <person name="Golinska P."/>
        </authorList>
    </citation>
    <scope>NUCLEOTIDE SEQUENCE [LARGE SCALE GENOMIC DNA]</scope>
    <source>
        <strain evidence="4">OF8</strain>
    </source>
</reference>
<dbReference type="Proteomes" id="UP000517765">
    <property type="component" value="Unassembled WGS sequence"/>
</dbReference>
<evidence type="ECO:0000256" key="1">
    <source>
        <dbReference type="SAM" id="MobiDB-lite"/>
    </source>
</evidence>
<dbReference type="AlphaFoldDB" id="A0A7W3X0A4"/>
<accession>A0A7W3X0A4</accession>
<feature type="region of interest" description="Disordered" evidence="1">
    <location>
        <begin position="58"/>
        <end position="82"/>
    </location>
</feature>
<feature type="signal peptide" evidence="2">
    <location>
        <begin position="1"/>
        <end position="33"/>
    </location>
</feature>
<dbReference type="EMBL" id="JABJXA010000208">
    <property type="protein sequence ID" value="MBB1261773.1"/>
    <property type="molecule type" value="Genomic_DNA"/>
</dbReference>
<feature type="chain" id="PRO_5030836550" description="Secreted protein" evidence="2">
    <location>
        <begin position="34"/>
        <end position="82"/>
    </location>
</feature>
<proteinExistence type="predicted"/>
<evidence type="ECO:0000313" key="3">
    <source>
        <dbReference type="EMBL" id="MBB1261773.1"/>
    </source>
</evidence>